<dbReference type="EMBL" id="AYXY01000001">
    <property type="protein sequence ID" value="ETN96682.1"/>
    <property type="molecule type" value="Genomic_DNA"/>
</dbReference>
<feature type="domain" description="AB hydrolase-1" evidence="1">
    <location>
        <begin position="19"/>
        <end position="179"/>
    </location>
</feature>
<dbReference type="Pfam" id="PF12697">
    <property type="entry name" value="Abhydrolase_6"/>
    <property type="match status" value="1"/>
</dbReference>
<evidence type="ECO:0000313" key="2">
    <source>
        <dbReference type="EMBL" id="ETN96682.1"/>
    </source>
</evidence>
<keyword evidence="3" id="KW-1185">Reference proteome</keyword>
<dbReference type="PANTHER" id="PTHR37017">
    <property type="entry name" value="AB HYDROLASE-1 DOMAIN-CONTAINING PROTEIN-RELATED"/>
    <property type="match status" value="1"/>
</dbReference>
<reference evidence="3" key="1">
    <citation type="submission" date="2013-11" db="EMBL/GenBank/DDBJ databases">
        <title>Draft genome sequence from a member of Zhouia, isolated tidal flat.</title>
        <authorList>
            <person name="Jin H."/>
            <person name="Jeon C.O."/>
        </authorList>
    </citation>
    <scope>NUCLEOTIDE SEQUENCE [LARGE SCALE GENOMIC DNA]</scope>
    <source>
        <strain evidence="3">AD3</strain>
    </source>
</reference>
<accession>W2UTL0</accession>
<dbReference type="PATRIC" id="fig|1286632.3.peg.108"/>
<evidence type="ECO:0000313" key="3">
    <source>
        <dbReference type="Proteomes" id="UP000018850"/>
    </source>
</evidence>
<comment type="caution">
    <text evidence="2">The sequence shown here is derived from an EMBL/GenBank/DDBJ whole genome shotgun (WGS) entry which is preliminary data.</text>
</comment>
<dbReference type="PANTHER" id="PTHR37017:SF11">
    <property type="entry name" value="ESTERASE_LIPASE_THIOESTERASE DOMAIN-CONTAINING PROTEIN"/>
    <property type="match status" value="1"/>
</dbReference>
<dbReference type="Gene3D" id="3.40.50.1820">
    <property type="entry name" value="alpha/beta hydrolase"/>
    <property type="match status" value="1"/>
</dbReference>
<dbReference type="SUPFAM" id="SSF53474">
    <property type="entry name" value="alpha/beta-Hydrolases"/>
    <property type="match status" value="1"/>
</dbReference>
<dbReference type="eggNOG" id="COG0596">
    <property type="taxonomic scope" value="Bacteria"/>
</dbReference>
<dbReference type="InterPro" id="IPR000073">
    <property type="entry name" value="AB_hydrolase_1"/>
</dbReference>
<protein>
    <recommendedName>
        <fullName evidence="1">AB hydrolase-1 domain-containing protein</fullName>
    </recommendedName>
</protein>
<reference evidence="2 3" key="2">
    <citation type="journal article" date="2016" name="Genome Announc.">
        <title>Draft Genome Sequence of Zhouia amylolytica AD3, Isolated from Tidal Flat Sediment.</title>
        <authorList>
            <person name="Jia B."/>
            <person name="Jin H.M."/>
            <person name="Lee H.J."/>
            <person name="Jeon C.O."/>
        </authorList>
    </citation>
    <scope>NUCLEOTIDE SEQUENCE [LARGE SCALE GENOMIC DNA]</scope>
    <source>
        <strain evidence="2 3">AD3</strain>
    </source>
</reference>
<organism evidence="2 3">
    <name type="scientific">Zhouia amylolytica AD3</name>
    <dbReference type="NCBI Taxonomy" id="1286632"/>
    <lineage>
        <taxon>Bacteria</taxon>
        <taxon>Pseudomonadati</taxon>
        <taxon>Bacteroidota</taxon>
        <taxon>Flavobacteriia</taxon>
        <taxon>Flavobacteriales</taxon>
        <taxon>Flavobacteriaceae</taxon>
        <taxon>Zhouia</taxon>
    </lineage>
</organism>
<evidence type="ECO:0000259" key="1">
    <source>
        <dbReference type="Pfam" id="PF12697"/>
    </source>
</evidence>
<dbReference type="STRING" id="376730.SAMN04487906_2194"/>
<proteinExistence type="predicted"/>
<gene>
    <name evidence="2" type="ORF">P278_01080</name>
</gene>
<dbReference type="InterPro" id="IPR052897">
    <property type="entry name" value="Sec-Metab_Biosynth_Hydrolase"/>
</dbReference>
<dbReference type="Proteomes" id="UP000018850">
    <property type="component" value="Unassembled WGS sequence"/>
</dbReference>
<sequence>MKEFILSSPEIGLKTHITDIVNTILYEDLHDVILVGHSYGGMVITGVADSIPERIKKLVYVDAVIPDNGESISSIFKIKNEGPFRNVNGYLIPTWVAEGQKPPKDVPHPYKTYTDTIILKNPLRIQLPTTYVLTVDKGKEPKNDDFASQAERAKEKGWIVLQLEADHNPQWSSPEEFVKLLQEIVEN</sequence>
<dbReference type="InterPro" id="IPR029058">
    <property type="entry name" value="AB_hydrolase_fold"/>
</dbReference>
<dbReference type="AlphaFoldDB" id="W2UTL0"/>
<dbReference type="RefSeq" id="WP_051413334.1">
    <property type="nucleotide sequence ID" value="NZ_AYXY01000001.1"/>
</dbReference>
<name>W2UTL0_9FLAO</name>